<dbReference type="EMBL" id="KQ422819">
    <property type="protein sequence ID" value="KOF74156.1"/>
    <property type="molecule type" value="Genomic_DNA"/>
</dbReference>
<reference evidence="1" key="1">
    <citation type="submission" date="2015-07" db="EMBL/GenBank/DDBJ databases">
        <title>MeaNS - Measles Nucleotide Surveillance Program.</title>
        <authorList>
            <person name="Tran T."/>
            <person name="Druce J."/>
        </authorList>
    </citation>
    <scope>NUCLEOTIDE SEQUENCE</scope>
    <source>
        <strain evidence="1">UCB-OBI-ISO-001</strain>
        <tissue evidence="1">Gonad</tissue>
    </source>
</reference>
<evidence type="ECO:0000313" key="1">
    <source>
        <dbReference type="EMBL" id="KOF74156.1"/>
    </source>
</evidence>
<name>A0A0L8GAW4_OCTBM</name>
<accession>A0A0L8GAW4</accession>
<protein>
    <submittedName>
        <fullName evidence="1">Uncharacterized protein</fullName>
    </submittedName>
</protein>
<gene>
    <name evidence="1" type="ORF">OCBIM_22036650mg</name>
</gene>
<sequence length="73" mass="8530">MRKTEHHDDFPKMFVHVINYLASSAFLLSKCNIVNSKYIVVKYAIPCISPQTVERMSFIPSYCPYFSKCNTYI</sequence>
<organism evidence="1">
    <name type="scientific">Octopus bimaculoides</name>
    <name type="common">California two-spotted octopus</name>
    <dbReference type="NCBI Taxonomy" id="37653"/>
    <lineage>
        <taxon>Eukaryota</taxon>
        <taxon>Metazoa</taxon>
        <taxon>Spiralia</taxon>
        <taxon>Lophotrochozoa</taxon>
        <taxon>Mollusca</taxon>
        <taxon>Cephalopoda</taxon>
        <taxon>Coleoidea</taxon>
        <taxon>Octopodiformes</taxon>
        <taxon>Octopoda</taxon>
        <taxon>Incirrata</taxon>
        <taxon>Octopodidae</taxon>
        <taxon>Octopus</taxon>
    </lineage>
</organism>
<dbReference type="AlphaFoldDB" id="A0A0L8GAW4"/>
<proteinExistence type="predicted"/>